<feature type="region of interest" description="Disordered" evidence="1">
    <location>
        <begin position="313"/>
        <end position="343"/>
    </location>
</feature>
<sequence length="895" mass="102445">MSSASTTNQQVRKPLVDRFSYLLRKCSSSTSTTTKAFPIINRRTLIGSGIAANLRIRDPANVDMIQAEIYQFHDPNTGEKSNELKPISMTKPTFVNDQEIFGDTLLKHMDRITFGTTTTTATEMKRHDFIFEIHKIQHSTTSTSTPRTTATMKSPSSSSSTSLISLNKSLTRNGTKSKMIQKQQQQKLELRVETLRKNHLVATTSLKASEIVNMKQQQQQHRPKQLSLNENLTTNSSNQQVTNNAMNNDDKWQYHDDQQVQEQQQQSSLMMDQSSKTMLSSFNERFYSESMPSIFVMATPSSIISTPFSQHNKRKWSTTTTTTAGHFDIDPSDDNETPKKSDQCNNNRLLPMSLLTLNLNLTPTTIDHERKTNLTTFKQQQQQQQRIRIMDQTGVLGLGQKQREIVVKAHETNDGIFEIQINDVIDERITKPSFPSTSTIDNKQQHEQDNSNNVIINNDDDEEDPKTIKTLETKSIESLIENECQSPIITAENCHRRRSSNSFQLQIEPIEEIDTQPSTNDDDDEQQQQTSESIDLYENEEEKEVDDEEDDQKLEPRIEIVQDSQNSFDSETEEEDEEQQVVEEFYRKRSKSLDLITTTTTTNMYNELVSFHQHQNDDKLNVMMSTKSCSSLSSSSPKQKQHFSIYTGLIRQLFQPKTPVADYVTYVDQLVEMFDITAKKKIIKKRKNNIGEEKQPQEKTIQKYNLRKRVVNTKIFDSKLASQIKSLSLLVKTTLETSSPAKKESSSQAKDVEIVKIMNKRKKQTKKMKMKKRKIKAPKRNRMIEENSESSSSSESLSNASIKKQQLPTTISITSSIIKKGRNKKSVAKKMKKKMKNKTTIIVEPQQGDEEEISKKLMINNKKKKKVNNRKILNNNNNNNRPNDVVKTSSSSASA</sequence>
<feature type="region of interest" description="Disordered" evidence="1">
    <location>
        <begin position="140"/>
        <end position="163"/>
    </location>
</feature>
<feature type="compositionally biased region" description="Polar residues" evidence="1">
    <location>
        <begin position="886"/>
        <end position="895"/>
    </location>
</feature>
<feature type="compositionally biased region" description="Acidic residues" evidence="1">
    <location>
        <begin position="509"/>
        <end position="526"/>
    </location>
</feature>
<evidence type="ECO:0000256" key="1">
    <source>
        <dbReference type="SAM" id="MobiDB-lite"/>
    </source>
</evidence>
<feature type="region of interest" description="Disordered" evidence="1">
    <location>
        <begin position="432"/>
        <end position="465"/>
    </location>
</feature>
<name>A0A9D4P2K2_DERFA</name>
<dbReference type="Gene3D" id="2.60.200.20">
    <property type="match status" value="1"/>
</dbReference>
<dbReference type="AlphaFoldDB" id="A0A9D4P2K2"/>
<feature type="compositionally biased region" description="Low complexity" evidence="1">
    <location>
        <begin position="870"/>
        <end position="883"/>
    </location>
</feature>
<dbReference type="Proteomes" id="UP000828236">
    <property type="component" value="Unassembled WGS sequence"/>
</dbReference>
<feature type="compositionally biased region" description="Acidic residues" evidence="1">
    <location>
        <begin position="535"/>
        <end position="552"/>
    </location>
</feature>
<feature type="compositionally biased region" description="Polar residues" evidence="1">
    <location>
        <begin position="433"/>
        <end position="442"/>
    </location>
</feature>
<reference evidence="2" key="1">
    <citation type="submission" date="2020-06" db="EMBL/GenBank/DDBJ databases">
        <authorList>
            <person name="Ji K."/>
            <person name="Li J."/>
        </authorList>
    </citation>
    <scope>NUCLEOTIDE SEQUENCE</scope>
    <source>
        <strain evidence="2">JKM2019</strain>
        <tissue evidence="2">Whole body</tissue>
    </source>
</reference>
<feature type="compositionally biased region" description="Acidic residues" evidence="1">
    <location>
        <begin position="570"/>
        <end position="579"/>
    </location>
</feature>
<evidence type="ECO:0000313" key="2">
    <source>
        <dbReference type="EMBL" id="KAH7642872.1"/>
    </source>
</evidence>
<feature type="compositionally biased region" description="Low complexity" evidence="1">
    <location>
        <begin position="789"/>
        <end position="801"/>
    </location>
</feature>
<feature type="region of interest" description="Disordered" evidence="1">
    <location>
        <begin position="859"/>
        <end position="895"/>
    </location>
</feature>
<dbReference type="InterPro" id="IPR008984">
    <property type="entry name" value="SMAD_FHA_dom_sf"/>
</dbReference>
<reference evidence="2" key="2">
    <citation type="journal article" date="2021" name="World Allergy Organ. J.">
        <title>Chromosome-level assembly of Dermatophagoides farinae genome and transcriptome reveals two novel allergens Der f 37 and Der f 39.</title>
        <authorList>
            <person name="Chen J."/>
            <person name="Cai Z."/>
            <person name="Fan D."/>
            <person name="Hu J."/>
            <person name="Hou Y."/>
            <person name="He Y."/>
            <person name="Zhang Z."/>
            <person name="Zhao Z."/>
            <person name="Gao P."/>
            <person name="Hu W."/>
            <person name="Sun J."/>
            <person name="Li J."/>
            <person name="Ji K."/>
        </authorList>
    </citation>
    <scope>NUCLEOTIDE SEQUENCE</scope>
    <source>
        <strain evidence="2">JKM2019</strain>
    </source>
</reference>
<dbReference type="EMBL" id="SDOV01000003">
    <property type="protein sequence ID" value="KAH7642872.1"/>
    <property type="molecule type" value="Genomic_DNA"/>
</dbReference>
<dbReference type="SUPFAM" id="SSF49879">
    <property type="entry name" value="SMAD/FHA domain"/>
    <property type="match status" value="1"/>
</dbReference>
<protein>
    <submittedName>
        <fullName evidence="2">Uncharacterized protein</fullName>
    </submittedName>
</protein>
<accession>A0A9D4P2K2</accession>
<feature type="compositionally biased region" description="Basic residues" evidence="1">
    <location>
        <begin position="761"/>
        <end position="781"/>
    </location>
</feature>
<comment type="caution">
    <text evidence="2">The sequence shown here is derived from an EMBL/GenBank/DDBJ whole genome shotgun (WGS) entry which is preliminary data.</text>
</comment>
<feature type="region of interest" description="Disordered" evidence="1">
    <location>
        <begin position="761"/>
        <end position="806"/>
    </location>
</feature>
<proteinExistence type="predicted"/>
<gene>
    <name evidence="2" type="ORF">HUG17_9563</name>
</gene>
<organism evidence="2">
    <name type="scientific">Dermatophagoides farinae</name>
    <name type="common">American house dust mite</name>
    <dbReference type="NCBI Taxonomy" id="6954"/>
    <lineage>
        <taxon>Eukaryota</taxon>
        <taxon>Metazoa</taxon>
        <taxon>Ecdysozoa</taxon>
        <taxon>Arthropoda</taxon>
        <taxon>Chelicerata</taxon>
        <taxon>Arachnida</taxon>
        <taxon>Acari</taxon>
        <taxon>Acariformes</taxon>
        <taxon>Sarcoptiformes</taxon>
        <taxon>Astigmata</taxon>
        <taxon>Psoroptidia</taxon>
        <taxon>Analgoidea</taxon>
        <taxon>Pyroglyphidae</taxon>
        <taxon>Dermatophagoidinae</taxon>
        <taxon>Dermatophagoides</taxon>
    </lineage>
</organism>
<feature type="region of interest" description="Disordered" evidence="1">
    <location>
        <begin position="495"/>
        <end position="579"/>
    </location>
</feature>